<feature type="domain" description="Ig-like" evidence="19">
    <location>
        <begin position="51"/>
        <end position="153"/>
    </location>
</feature>
<dbReference type="PANTHER" id="PTHR19890">
    <property type="entry name" value="FIBROBLAST GROWTH FACTOR RECEPTOR"/>
    <property type="match status" value="1"/>
</dbReference>
<dbReference type="GO" id="GO:0016020">
    <property type="term" value="C:membrane"/>
    <property type="evidence" value="ECO:0007669"/>
    <property type="project" value="UniProtKB-SubCell"/>
</dbReference>
<comment type="subcellular location">
    <subcellularLocation>
        <location evidence="1">Membrane</location>
        <topology evidence="1">Single-pass membrane protein</topology>
    </subcellularLocation>
</comment>
<dbReference type="FunFam" id="2.60.40.10:FF:000020">
    <property type="entry name" value="Fibroblast growth factor receptor"/>
    <property type="match status" value="1"/>
</dbReference>
<keyword evidence="4" id="KW-0808">Transferase</keyword>
<evidence type="ECO:0000313" key="22">
    <source>
        <dbReference type="EMBL" id="RWS15575.1"/>
    </source>
</evidence>
<dbReference type="Proteomes" id="UP000285301">
    <property type="component" value="Unassembled WGS sequence"/>
</dbReference>
<dbReference type="GO" id="GO:0004714">
    <property type="term" value="F:transmembrane receptor protein tyrosine kinase activity"/>
    <property type="evidence" value="ECO:0007669"/>
    <property type="project" value="UniProtKB-EC"/>
</dbReference>
<evidence type="ECO:0000256" key="16">
    <source>
        <dbReference type="ARBA" id="ARBA00023180"/>
    </source>
</evidence>
<dbReference type="PANTHER" id="PTHR19890:SF10">
    <property type="entry name" value="FIBROBLAST GROWTH FACTOR RECEPTOR-LIKE 1"/>
    <property type="match status" value="1"/>
</dbReference>
<accession>A0A443QSZ0</accession>
<evidence type="ECO:0000256" key="15">
    <source>
        <dbReference type="ARBA" id="ARBA00023170"/>
    </source>
</evidence>
<evidence type="ECO:0000256" key="11">
    <source>
        <dbReference type="ARBA" id="ARBA00022989"/>
    </source>
</evidence>
<keyword evidence="7" id="KW-0677">Repeat</keyword>
<organism evidence="20 23">
    <name type="scientific">Dinothrombium tinctorium</name>
    <dbReference type="NCBI Taxonomy" id="1965070"/>
    <lineage>
        <taxon>Eukaryota</taxon>
        <taxon>Metazoa</taxon>
        <taxon>Ecdysozoa</taxon>
        <taxon>Arthropoda</taxon>
        <taxon>Chelicerata</taxon>
        <taxon>Arachnida</taxon>
        <taxon>Acari</taxon>
        <taxon>Acariformes</taxon>
        <taxon>Trombidiformes</taxon>
        <taxon>Prostigmata</taxon>
        <taxon>Anystina</taxon>
        <taxon>Parasitengona</taxon>
        <taxon>Trombidioidea</taxon>
        <taxon>Trombidiidae</taxon>
        <taxon>Dinothrombium</taxon>
    </lineage>
</organism>
<dbReference type="Pfam" id="PF07679">
    <property type="entry name" value="I-set"/>
    <property type="match status" value="1"/>
</dbReference>
<keyword evidence="9" id="KW-0418">Kinase</keyword>
<evidence type="ECO:0000256" key="8">
    <source>
        <dbReference type="ARBA" id="ARBA00022741"/>
    </source>
</evidence>
<keyword evidence="3" id="KW-0597">Phosphoprotein</keyword>
<dbReference type="SMART" id="SM00409">
    <property type="entry name" value="IG"/>
    <property type="match status" value="2"/>
</dbReference>
<dbReference type="PROSITE" id="PS50835">
    <property type="entry name" value="IG_LIKE"/>
    <property type="match status" value="2"/>
</dbReference>
<keyword evidence="11 18" id="KW-1133">Transmembrane helix</keyword>
<protein>
    <recommendedName>
        <fullName evidence="2">receptor protein-tyrosine kinase</fullName>
        <ecNumber evidence="2">2.7.10.1</ecNumber>
    </recommendedName>
</protein>
<dbReference type="InterPro" id="IPR013098">
    <property type="entry name" value="Ig_I-set"/>
</dbReference>
<reference evidence="20" key="2">
    <citation type="submission" date="2018-11" db="EMBL/GenBank/DDBJ databases">
        <title>Trombidioid mite genomics.</title>
        <authorList>
            <person name="Dong X."/>
        </authorList>
    </citation>
    <scope>NUCLEOTIDE SEQUENCE</scope>
    <source>
        <strain evidence="20">UoL-WK</strain>
    </source>
</reference>
<feature type="domain" description="Ig-like" evidence="19">
    <location>
        <begin position="176"/>
        <end position="321"/>
    </location>
</feature>
<evidence type="ECO:0000256" key="14">
    <source>
        <dbReference type="ARBA" id="ARBA00023157"/>
    </source>
</evidence>
<keyword evidence="10" id="KW-0067">ATP-binding</keyword>
<dbReference type="InterPro" id="IPR003598">
    <property type="entry name" value="Ig_sub2"/>
</dbReference>
<dbReference type="InterPro" id="IPR013106">
    <property type="entry name" value="Ig_V-set"/>
</dbReference>
<dbReference type="EMBL" id="NCKU01004329">
    <property type="protein sequence ID" value="RWS06124.1"/>
    <property type="molecule type" value="Genomic_DNA"/>
</dbReference>
<comment type="caution">
    <text evidence="20">The sequence shown here is derived from an EMBL/GenBank/DDBJ whole genome shotgun (WGS) entry which is preliminary data.</text>
</comment>
<keyword evidence="17" id="KW-0393">Immunoglobulin domain</keyword>
<keyword evidence="5 18" id="KW-0812">Transmembrane</keyword>
<dbReference type="FunFam" id="2.60.40.10:FF:000016">
    <property type="entry name" value="Fibroblast growth factor receptor"/>
    <property type="match status" value="1"/>
</dbReference>
<evidence type="ECO:0000256" key="9">
    <source>
        <dbReference type="ARBA" id="ARBA00022777"/>
    </source>
</evidence>
<evidence type="ECO:0000256" key="10">
    <source>
        <dbReference type="ARBA" id="ARBA00022840"/>
    </source>
</evidence>
<keyword evidence="12 18" id="KW-0472">Membrane</keyword>
<evidence type="ECO:0000256" key="3">
    <source>
        <dbReference type="ARBA" id="ARBA00022553"/>
    </source>
</evidence>
<dbReference type="SUPFAM" id="SSF48726">
    <property type="entry name" value="Immunoglobulin"/>
    <property type="match status" value="2"/>
</dbReference>
<keyword evidence="8" id="KW-0547">Nucleotide-binding</keyword>
<keyword evidence="14" id="KW-1015">Disulfide bond</keyword>
<dbReference type="EC" id="2.7.10.1" evidence="2"/>
<evidence type="ECO:0000256" key="6">
    <source>
        <dbReference type="ARBA" id="ARBA00022729"/>
    </source>
</evidence>
<dbReference type="Gene3D" id="2.60.40.10">
    <property type="entry name" value="Immunoglobulins"/>
    <property type="match status" value="2"/>
</dbReference>
<dbReference type="OrthoDB" id="6412111at2759"/>
<gene>
    <name evidence="22" type="ORF">B4U79_17905</name>
    <name evidence="21" type="ORF">B4U79_18255</name>
    <name evidence="20" type="ORF">B4U79_18275</name>
</gene>
<evidence type="ECO:0000256" key="13">
    <source>
        <dbReference type="ARBA" id="ARBA00023137"/>
    </source>
</evidence>
<evidence type="ECO:0000313" key="21">
    <source>
        <dbReference type="EMBL" id="RWS06493.1"/>
    </source>
</evidence>
<dbReference type="SMART" id="SM00408">
    <property type="entry name" value="IGc2"/>
    <property type="match status" value="1"/>
</dbReference>
<evidence type="ECO:0000313" key="23">
    <source>
        <dbReference type="Proteomes" id="UP000285301"/>
    </source>
</evidence>
<evidence type="ECO:0000256" key="18">
    <source>
        <dbReference type="SAM" id="Phobius"/>
    </source>
</evidence>
<evidence type="ECO:0000256" key="17">
    <source>
        <dbReference type="ARBA" id="ARBA00023319"/>
    </source>
</evidence>
<keyword evidence="23" id="KW-1185">Reference proteome</keyword>
<dbReference type="InterPro" id="IPR007110">
    <property type="entry name" value="Ig-like_dom"/>
</dbReference>
<dbReference type="STRING" id="1965070.A0A443QSZ0"/>
<dbReference type="InterPro" id="IPR036179">
    <property type="entry name" value="Ig-like_dom_sf"/>
</dbReference>
<evidence type="ECO:0000313" key="20">
    <source>
        <dbReference type="EMBL" id="RWS06124.1"/>
    </source>
</evidence>
<dbReference type="InterPro" id="IPR003599">
    <property type="entry name" value="Ig_sub"/>
</dbReference>
<dbReference type="InterPro" id="IPR013783">
    <property type="entry name" value="Ig-like_fold"/>
</dbReference>
<evidence type="ECO:0000256" key="7">
    <source>
        <dbReference type="ARBA" id="ARBA00022737"/>
    </source>
</evidence>
<dbReference type="EMBL" id="NCKU01004066">
    <property type="protein sequence ID" value="RWS06493.1"/>
    <property type="molecule type" value="Genomic_DNA"/>
</dbReference>
<evidence type="ECO:0000256" key="5">
    <source>
        <dbReference type="ARBA" id="ARBA00022692"/>
    </source>
</evidence>
<feature type="transmembrane region" description="Helical" evidence="18">
    <location>
        <begin position="355"/>
        <end position="377"/>
    </location>
</feature>
<evidence type="ECO:0000256" key="1">
    <source>
        <dbReference type="ARBA" id="ARBA00004167"/>
    </source>
</evidence>
<evidence type="ECO:0000256" key="12">
    <source>
        <dbReference type="ARBA" id="ARBA00023136"/>
    </source>
</evidence>
<keyword evidence="15 20" id="KW-0675">Receptor</keyword>
<name>A0A443QSZ0_9ACAR</name>
<dbReference type="SMART" id="SM00406">
    <property type="entry name" value="IGv"/>
    <property type="match status" value="1"/>
</dbReference>
<keyword evidence="16" id="KW-0325">Glycoprotein</keyword>
<dbReference type="AlphaFoldDB" id="A0A443QSZ0"/>
<proteinExistence type="predicted"/>
<dbReference type="EMBL" id="NCKU01000420">
    <property type="protein sequence ID" value="RWS15575.1"/>
    <property type="molecule type" value="Genomic_DNA"/>
</dbReference>
<dbReference type="InterPro" id="IPR052615">
    <property type="entry name" value="FGFRL"/>
</dbReference>
<keyword evidence="6" id="KW-0732">Signal</keyword>
<evidence type="ECO:0000256" key="2">
    <source>
        <dbReference type="ARBA" id="ARBA00011902"/>
    </source>
</evidence>
<dbReference type="GO" id="GO:0005524">
    <property type="term" value="F:ATP binding"/>
    <property type="evidence" value="ECO:0007669"/>
    <property type="project" value="UniProtKB-KW"/>
</dbReference>
<reference evidence="20 23" key="1">
    <citation type="journal article" date="2018" name="Gigascience">
        <title>Genomes of trombidid mites reveal novel predicted allergens and laterally-transferred genes associated with secondary metabolism.</title>
        <authorList>
            <person name="Dong X."/>
            <person name="Chaisiri K."/>
            <person name="Xia D."/>
            <person name="Armstrong S.D."/>
            <person name="Fang Y."/>
            <person name="Donnelly M.J."/>
            <person name="Kadowaki T."/>
            <person name="McGarry J.W."/>
            <person name="Darby A.C."/>
            <person name="Makepeace B.L."/>
        </authorList>
    </citation>
    <scope>NUCLEOTIDE SEQUENCE [LARGE SCALE GENOMIC DNA]</scope>
    <source>
        <strain evidence="20">UoL-WK</strain>
    </source>
</reference>
<evidence type="ECO:0000259" key="19">
    <source>
        <dbReference type="PROSITE" id="PS50835"/>
    </source>
</evidence>
<evidence type="ECO:0000256" key="4">
    <source>
        <dbReference type="ARBA" id="ARBA00022679"/>
    </source>
</evidence>
<sequence>MNGEKSNENDKQKQNLKHQRLAANCGEETGKKCASQEAESSGHLFAPIGKPILHHVLPNDRRIERAVGSTLKLKCLPWTTHPKPYIIWYKNGTPLKVVLIISMKVEESSKDSLRLPSERRRGHWTLILQKLKNEDTGNYTCTVTNEYGSVNVSFFVIVYGFEKNAATTSSALIVSSSLSSNSHSHPTNTTIEYGSKASFQCTVVSQVSPHIQVSRKLCVFVWLKKIDTDDANAFVDSSPTTSNQNVDTTKSGSAYNPERGHILRIQDEFFRVLESSEVVKVNTDFFINTLIIVNAKESDSGKYICLCVNEMGYSFRSAFLTVLPEKHKPHALISSRHHHRYRHESLYSPLHSHPGVILVCLPILIGVAIAVVVVCAVNCYKKRNEPSIPDFPDDLSAIHFNKPNCKRHMQLKQRLAKRLLPGSVRNKYTDGDNLFGSALDKFKCSYSCLSALLRKLRLFSKRKKHIIYTVDYI</sequence>
<keyword evidence="13" id="KW-0829">Tyrosine-protein kinase</keyword>